<accession>C7MBC7</accession>
<reference evidence="1 2" key="1">
    <citation type="journal article" date="2009" name="Stand. Genomic Sci.">
        <title>Complete genome sequence of Brachybacterium faecium type strain (Schefferle 6-10).</title>
        <authorList>
            <person name="Lapidus A."/>
            <person name="Pukall R."/>
            <person name="Labuttii K."/>
            <person name="Copeland A."/>
            <person name="Del Rio T.G."/>
            <person name="Nolan M."/>
            <person name="Chen F."/>
            <person name="Lucas S."/>
            <person name="Tice H."/>
            <person name="Cheng J.F."/>
            <person name="Bruce D."/>
            <person name="Goodwin L."/>
            <person name="Pitluck S."/>
            <person name="Rohde M."/>
            <person name="Goker M."/>
            <person name="Pati A."/>
            <person name="Ivanova N."/>
            <person name="Mavrommatis K."/>
            <person name="Chen A."/>
            <person name="Palaniappan K."/>
            <person name="D'haeseleer P."/>
            <person name="Chain P."/>
            <person name="Bristow J."/>
            <person name="Eisen J.A."/>
            <person name="Markowitz V."/>
            <person name="Hugenholtz P."/>
            <person name="Kyrpides N.C."/>
            <person name="Klenk H.P."/>
        </authorList>
    </citation>
    <scope>NUCLEOTIDE SEQUENCE [LARGE SCALE GENOMIC DNA]</scope>
    <source>
        <strain evidence="2">ATCC 43885 / DSM 4810 / JCM 11609 / LMG 19847 / NBRC 14762 / NCIMB 9860 / 6-10</strain>
    </source>
</reference>
<sequence length="74" mass="8259">MRRSEFAALADHVFGPALARTYTHDLVLEEVGGLTAADALEHGVAVREVWNALCDAMDIPESARWEIPAEQRRR</sequence>
<proteinExistence type="predicted"/>
<dbReference type="KEGG" id="bfa:Bfae_10520"/>
<evidence type="ECO:0008006" key="3">
    <source>
        <dbReference type="Google" id="ProtNLM"/>
    </source>
</evidence>
<dbReference type="AlphaFoldDB" id="C7MBC7"/>
<keyword evidence="2" id="KW-1185">Reference proteome</keyword>
<dbReference type="Pfam" id="PF11248">
    <property type="entry name" value="DUF3046"/>
    <property type="match status" value="1"/>
</dbReference>
<name>C7MBC7_BRAFD</name>
<evidence type="ECO:0000313" key="1">
    <source>
        <dbReference type="EMBL" id="ACU84900.1"/>
    </source>
</evidence>
<dbReference type="HOGENOM" id="CLU_179041_2_1_11"/>
<organism evidence="1 2">
    <name type="scientific">Brachybacterium faecium (strain ATCC 43885 / DSM 4810 / JCM 11609 / LMG 19847 / NBRC 14762 / NCIMB 9860 / 6-10)</name>
    <dbReference type="NCBI Taxonomy" id="446465"/>
    <lineage>
        <taxon>Bacteria</taxon>
        <taxon>Bacillati</taxon>
        <taxon>Actinomycetota</taxon>
        <taxon>Actinomycetes</taxon>
        <taxon>Micrococcales</taxon>
        <taxon>Dermabacteraceae</taxon>
        <taxon>Brachybacterium</taxon>
    </lineage>
</organism>
<dbReference type="eggNOG" id="ENOG5031DZE">
    <property type="taxonomic scope" value="Bacteria"/>
</dbReference>
<protein>
    <recommendedName>
        <fullName evidence="3">DUF3046 domain-containing protein</fullName>
    </recommendedName>
</protein>
<dbReference type="InterPro" id="IPR021408">
    <property type="entry name" value="DUF3046"/>
</dbReference>
<dbReference type="Proteomes" id="UP000001919">
    <property type="component" value="Chromosome"/>
</dbReference>
<dbReference type="OrthoDB" id="3215033at2"/>
<dbReference type="EMBL" id="CP001643">
    <property type="protein sequence ID" value="ACU84900.1"/>
    <property type="molecule type" value="Genomic_DNA"/>
</dbReference>
<dbReference type="STRING" id="446465.Bfae_10520"/>
<gene>
    <name evidence="1" type="ordered locus">Bfae_10520</name>
</gene>
<dbReference type="PATRIC" id="fig|446465.5.peg.1051"/>
<evidence type="ECO:0000313" key="2">
    <source>
        <dbReference type="Proteomes" id="UP000001919"/>
    </source>
</evidence>